<evidence type="ECO:0000313" key="9">
    <source>
        <dbReference type="EMBL" id="KAH0436147.1"/>
    </source>
</evidence>
<dbReference type="Proteomes" id="UP000775213">
    <property type="component" value="Unassembled WGS sequence"/>
</dbReference>
<dbReference type="GO" id="GO:0003700">
    <property type="term" value="F:DNA-binding transcription factor activity"/>
    <property type="evidence" value="ECO:0007669"/>
    <property type="project" value="InterPro"/>
</dbReference>
<evidence type="ECO:0000256" key="7">
    <source>
        <dbReference type="PROSITE-ProRule" id="PRU00042"/>
    </source>
</evidence>
<dbReference type="PANTHER" id="PTHR45988:SF78">
    <property type="entry name" value="OS06G0727000 PROTEIN"/>
    <property type="match status" value="1"/>
</dbReference>
<accession>A0AAV7FMF6</accession>
<organism evidence="9 10">
    <name type="scientific">Dendrobium chrysotoxum</name>
    <name type="common">Orchid</name>
    <dbReference type="NCBI Taxonomy" id="161865"/>
    <lineage>
        <taxon>Eukaryota</taxon>
        <taxon>Viridiplantae</taxon>
        <taxon>Streptophyta</taxon>
        <taxon>Embryophyta</taxon>
        <taxon>Tracheophyta</taxon>
        <taxon>Spermatophyta</taxon>
        <taxon>Magnoliopsida</taxon>
        <taxon>Liliopsida</taxon>
        <taxon>Asparagales</taxon>
        <taxon>Orchidaceae</taxon>
        <taxon>Epidendroideae</taxon>
        <taxon>Malaxideae</taxon>
        <taxon>Dendrobiinae</taxon>
        <taxon>Dendrobium</taxon>
    </lineage>
</organism>
<evidence type="ECO:0000256" key="3">
    <source>
        <dbReference type="ARBA" id="ARBA00022771"/>
    </source>
</evidence>
<proteinExistence type="predicted"/>
<feature type="domain" description="C2H2-type" evidence="8">
    <location>
        <begin position="225"/>
        <end position="252"/>
    </location>
</feature>
<keyword evidence="4" id="KW-0862">Zinc</keyword>
<evidence type="ECO:0000256" key="1">
    <source>
        <dbReference type="ARBA" id="ARBA00022723"/>
    </source>
</evidence>
<feature type="domain" description="C2H2-type" evidence="8">
    <location>
        <begin position="89"/>
        <end position="116"/>
    </location>
</feature>
<dbReference type="InterPro" id="IPR036236">
    <property type="entry name" value="Znf_C2H2_sf"/>
</dbReference>
<dbReference type="GO" id="GO:0008270">
    <property type="term" value="F:zinc ion binding"/>
    <property type="evidence" value="ECO:0007669"/>
    <property type="project" value="UniProtKB-KW"/>
</dbReference>
<name>A0AAV7FMF6_DENCH</name>
<dbReference type="InterPro" id="IPR044653">
    <property type="entry name" value="AZF1/2/3-like"/>
</dbReference>
<dbReference type="GO" id="GO:0005634">
    <property type="term" value="C:nucleus"/>
    <property type="evidence" value="ECO:0007669"/>
    <property type="project" value="TreeGrafter"/>
</dbReference>
<evidence type="ECO:0000259" key="8">
    <source>
        <dbReference type="PROSITE" id="PS50157"/>
    </source>
</evidence>
<keyword evidence="6" id="KW-0804">Transcription</keyword>
<protein>
    <recommendedName>
        <fullName evidence="8">C2H2-type domain-containing protein</fullName>
    </recommendedName>
</protein>
<keyword evidence="3 7" id="KW-0863">Zinc-finger</keyword>
<comment type="caution">
    <text evidence="9">The sequence shown here is derived from an EMBL/GenBank/DDBJ whole genome shotgun (WGS) entry which is preliminary data.</text>
</comment>
<dbReference type="PROSITE" id="PS50157">
    <property type="entry name" value="ZINC_FINGER_C2H2_2"/>
    <property type="match status" value="2"/>
</dbReference>
<gene>
    <name evidence="9" type="ORF">IEQ34_026467</name>
</gene>
<dbReference type="InterPro" id="IPR013087">
    <property type="entry name" value="Znf_C2H2_type"/>
</dbReference>
<dbReference type="SUPFAM" id="SSF57667">
    <property type="entry name" value="beta-beta-alpha zinc fingers"/>
    <property type="match status" value="1"/>
</dbReference>
<dbReference type="EMBL" id="JAGFBR010000753">
    <property type="protein sequence ID" value="KAH0436147.1"/>
    <property type="molecule type" value="Genomic_DNA"/>
</dbReference>
<keyword evidence="10" id="KW-1185">Reference proteome</keyword>
<reference evidence="9 10" key="1">
    <citation type="journal article" date="2021" name="Hortic Res">
        <title>Chromosome-scale assembly of the Dendrobium chrysotoxum genome enhances the understanding of orchid evolution.</title>
        <authorList>
            <person name="Zhang Y."/>
            <person name="Zhang G.Q."/>
            <person name="Zhang D."/>
            <person name="Liu X.D."/>
            <person name="Xu X.Y."/>
            <person name="Sun W.H."/>
            <person name="Yu X."/>
            <person name="Zhu X."/>
            <person name="Wang Z.W."/>
            <person name="Zhao X."/>
            <person name="Zhong W.Y."/>
            <person name="Chen H."/>
            <person name="Yin W.L."/>
            <person name="Huang T."/>
            <person name="Niu S.C."/>
            <person name="Liu Z.J."/>
        </authorList>
    </citation>
    <scope>NUCLEOTIDE SEQUENCE [LARGE SCALE GENOMIC DNA]</scope>
    <source>
        <strain evidence="9">Lindl</strain>
    </source>
</reference>
<sequence>MNYGAADSVEMEIHQCDKYDKVFNSGKVLGGHKRAHYTEPLLNCSGSNTRSQAALATTATVAEVVVRDFDLNGLKKEQEMNASSSLVRIRCSECSMSFLSPKALFGHLRIHRKSTNVVRKASLLPLRQAKLSEDFIAACILMGMKRSKLEADIDGAKRSKLRWVCAKINKQRKNMKEVAPNQSVKYYQRKIYQKVTPSLLALAGQNVGKWNKENSNDEMSAGVIHQCDKCDKVFNSGQALGGHKRAHYTGPPLCRPGSNARSQATLTAVAAAEVIFHDFDLNEPVE</sequence>
<dbReference type="SMART" id="SM00355">
    <property type="entry name" value="ZnF_C2H2"/>
    <property type="match status" value="3"/>
</dbReference>
<dbReference type="Pfam" id="PF13912">
    <property type="entry name" value="zf-C2H2_6"/>
    <property type="match status" value="3"/>
</dbReference>
<dbReference type="PROSITE" id="PS00028">
    <property type="entry name" value="ZINC_FINGER_C2H2_1"/>
    <property type="match status" value="2"/>
</dbReference>
<keyword evidence="5" id="KW-0805">Transcription regulation</keyword>
<evidence type="ECO:0000256" key="2">
    <source>
        <dbReference type="ARBA" id="ARBA00022737"/>
    </source>
</evidence>
<keyword evidence="2" id="KW-0677">Repeat</keyword>
<evidence type="ECO:0000256" key="4">
    <source>
        <dbReference type="ARBA" id="ARBA00022833"/>
    </source>
</evidence>
<evidence type="ECO:0000313" key="10">
    <source>
        <dbReference type="Proteomes" id="UP000775213"/>
    </source>
</evidence>
<dbReference type="PANTHER" id="PTHR45988">
    <property type="entry name" value="C2H2 TYPE ZINC FINGER TRANSCRIPTION FACTOR FAMILY-RELATED"/>
    <property type="match status" value="1"/>
</dbReference>
<evidence type="ECO:0000256" key="6">
    <source>
        <dbReference type="ARBA" id="ARBA00023163"/>
    </source>
</evidence>
<dbReference type="AlphaFoldDB" id="A0AAV7FMF6"/>
<keyword evidence="1" id="KW-0479">Metal-binding</keyword>
<evidence type="ECO:0000256" key="5">
    <source>
        <dbReference type="ARBA" id="ARBA00023015"/>
    </source>
</evidence>
<dbReference type="GO" id="GO:0000976">
    <property type="term" value="F:transcription cis-regulatory region binding"/>
    <property type="evidence" value="ECO:0007669"/>
    <property type="project" value="TreeGrafter"/>
</dbReference>